<evidence type="ECO:0000256" key="7">
    <source>
        <dbReference type="SAM" id="MobiDB-lite"/>
    </source>
</evidence>
<evidence type="ECO:0000259" key="8">
    <source>
        <dbReference type="PROSITE" id="PS50011"/>
    </source>
</evidence>
<dbReference type="SMART" id="SM00133">
    <property type="entry name" value="S_TK_X"/>
    <property type="match status" value="1"/>
</dbReference>
<dbReference type="PROSITE" id="PS00108">
    <property type="entry name" value="PROTEIN_KINASE_ST"/>
    <property type="match status" value="1"/>
</dbReference>
<feature type="domain" description="Protein kinase" evidence="8">
    <location>
        <begin position="138"/>
        <end position="393"/>
    </location>
</feature>
<evidence type="ECO:0000313" key="10">
    <source>
        <dbReference type="EMBL" id="AOW02926.1"/>
    </source>
</evidence>
<keyword evidence="2" id="KW-0597">Phosphoprotein</keyword>
<dbReference type="Proteomes" id="UP000256601">
    <property type="component" value="Unassembled WGS sequence"/>
</dbReference>
<dbReference type="VEuPathDB" id="FungiDB:YALI1_C21891g"/>
<dbReference type="OMA" id="KGSIFAM"/>
<dbReference type="KEGG" id="yli:2909408"/>
<evidence type="ECO:0000256" key="6">
    <source>
        <dbReference type="ARBA" id="ARBA00022840"/>
    </source>
</evidence>
<evidence type="ECO:0000256" key="4">
    <source>
        <dbReference type="ARBA" id="ARBA00022741"/>
    </source>
</evidence>
<keyword evidence="4" id="KW-0547">Nucleotide-binding</keyword>
<evidence type="ECO:0000313" key="12">
    <source>
        <dbReference type="Proteomes" id="UP000182444"/>
    </source>
</evidence>
<dbReference type="SUPFAM" id="SSF56112">
    <property type="entry name" value="Protein kinase-like (PK-like)"/>
    <property type="match status" value="1"/>
</dbReference>
<evidence type="ECO:0000313" key="13">
    <source>
        <dbReference type="Proteomes" id="UP000256601"/>
    </source>
</evidence>
<dbReference type="CDD" id="cd05123">
    <property type="entry name" value="STKc_AGC"/>
    <property type="match status" value="1"/>
</dbReference>
<accession>A0A1D8NBC0</accession>
<dbReference type="GO" id="GO:0004711">
    <property type="term" value="F:ribosomal protein S6 kinase activity"/>
    <property type="evidence" value="ECO:0007669"/>
    <property type="project" value="EnsemblFungi"/>
</dbReference>
<dbReference type="InterPro" id="IPR045270">
    <property type="entry name" value="STKc_AGC"/>
</dbReference>
<dbReference type="FunFam" id="1.10.510.10:FF:000048">
    <property type="entry name" value="Protein kinase C"/>
    <property type="match status" value="1"/>
</dbReference>
<evidence type="ECO:0000259" key="9">
    <source>
        <dbReference type="PROSITE" id="PS51285"/>
    </source>
</evidence>
<reference evidence="10 12" key="1">
    <citation type="journal article" date="2016" name="PLoS ONE">
        <title>Sequence Assembly of Yarrowia lipolytica Strain W29/CLIB89 Shows Transposable Element Diversity.</title>
        <authorList>
            <person name="Magnan C."/>
            <person name="Yu J."/>
            <person name="Chang I."/>
            <person name="Jahn E."/>
            <person name="Kanomata Y."/>
            <person name="Wu J."/>
            <person name="Zeller M."/>
            <person name="Oakes M."/>
            <person name="Baldi P."/>
            <person name="Sandmeyer S."/>
        </authorList>
    </citation>
    <scope>NUCLEOTIDE SEQUENCE [LARGE SCALE GENOMIC DNA]</scope>
    <source>
        <strain evidence="10">CLIB89</strain>
        <strain evidence="12">CLIB89(W29)</strain>
    </source>
</reference>
<keyword evidence="1" id="KW-0723">Serine/threonine-protein kinase</keyword>
<dbReference type="Gene3D" id="3.30.200.20">
    <property type="entry name" value="Phosphorylase Kinase, domain 1"/>
    <property type="match status" value="1"/>
</dbReference>
<dbReference type="InterPro" id="IPR000961">
    <property type="entry name" value="AGC-kinase_C"/>
</dbReference>
<dbReference type="EMBL" id="KZ858987">
    <property type="protein sequence ID" value="RDW26093.1"/>
    <property type="molecule type" value="Genomic_DNA"/>
</dbReference>
<gene>
    <name evidence="11" type="ORF">B0I71DRAFT_82226</name>
    <name evidence="10" type="ORF">YALI1_C21891g</name>
</gene>
<dbReference type="PANTHER" id="PTHR24351">
    <property type="entry name" value="RIBOSOMAL PROTEIN S6 KINASE"/>
    <property type="match status" value="1"/>
</dbReference>
<dbReference type="Gene3D" id="1.10.510.10">
    <property type="entry name" value="Transferase(Phosphotransferase) domain 1"/>
    <property type="match status" value="1"/>
</dbReference>
<dbReference type="AlphaFoldDB" id="A0A1D8NBC0"/>
<dbReference type="Pfam" id="PF00069">
    <property type="entry name" value="Pkinase"/>
    <property type="match status" value="1"/>
</dbReference>
<keyword evidence="6" id="KW-0067">ATP-binding</keyword>
<dbReference type="VEuPathDB" id="FungiDB:YALI0_C15444g"/>
<reference evidence="11 13" key="2">
    <citation type="submission" date="2018-07" db="EMBL/GenBank/DDBJ databases">
        <title>Draft Genome Assemblies for Five Robust Yarrowia lipolytica Strains Exhibiting High Lipid Production and Pentose Sugar Utilization and Sugar Alcohol Secretion from Undetoxified Lignocellulosic Biomass Hydrolysates.</title>
        <authorList>
            <consortium name="DOE Joint Genome Institute"/>
            <person name="Walker C."/>
            <person name="Ryu S."/>
            <person name="Na H."/>
            <person name="Zane M."/>
            <person name="LaButti K."/>
            <person name="Lipzen A."/>
            <person name="Haridas S."/>
            <person name="Barry K."/>
            <person name="Grigoriev I.V."/>
            <person name="Quarterman J."/>
            <person name="Slininger P."/>
            <person name="Dien B."/>
            <person name="Trinh C.T."/>
        </authorList>
    </citation>
    <scope>NUCLEOTIDE SEQUENCE [LARGE SCALE GENOMIC DNA]</scope>
    <source>
        <strain evidence="11 13">YB392</strain>
    </source>
</reference>
<dbReference type="InterPro" id="IPR011009">
    <property type="entry name" value="Kinase-like_dom_sf"/>
</dbReference>
<keyword evidence="3" id="KW-0808">Transferase</keyword>
<feature type="compositionally biased region" description="Polar residues" evidence="7">
    <location>
        <begin position="65"/>
        <end position="77"/>
    </location>
</feature>
<dbReference type="FunFam" id="3.30.200.20:FF:000222">
    <property type="entry name" value="Serine/threonine-protein kinase psk1"/>
    <property type="match status" value="1"/>
</dbReference>
<evidence type="ECO:0000256" key="5">
    <source>
        <dbReference type="ARBA" id="ARBA00022777"/>
    </source>
</evidence>
<dbReference type="GO" id="GO:0038202">
    <property type="term" value="P:TORC1 signaling"/>
    <property type="evidence" value="ECO:0007669"/>
    <property type="project" value="EnsemblFungi"/>
</dbReference>
<evidence type="ECO:0000256" key="3">
    <source>
        <dbReference type="ARBA" id="ARBA00022679"/>
    </source>
</evidence>
<dbReference type="PROSITE" id="PS50011">
    <property type="entry name" value="PROTEIN_KINASE_DOM"/>
    <property type="match status" value="1"/>
</dbReference>
<proteinExistence type="predicted"/>
<feature type="domain" description="AGC-kinase C-terminal" evidence="9">
    <location>
        <begin position="394"/>
        <end position="465"/>
    </location>
</feature>
<dbReference type="PROSITE" id="PS51285">
    <property type="entry name" value="AGC_KINASE_CTER"/>
    <property type="match status" value="1"/>
</dbReference>
<feature type="region of interest" description="Disordered" evidence="7">
    <location>
        <begin position="56"/>
        <end position="78"/>
    </location>
</feature>
<dbReference type="Proteomes" id="UP000182444">
    <property type="component" value="Chromosome 1C"/>
</dbReference>
<evidence type="ECO:0000256" key="2">
    <source>
        <dbReference type="ARBA" id="ARBA00022553"/>
    </source>
</evidence>
<dbReference type="EMBL" id="CP017555">
    <property type="protein sequence ID" value="AOW02926.1"/>
    <property type="molecule type" value="Genomic_DNA"/>
</dbReference>
<dbReference type="InterPro" id="IPR008271">
    <property type="entry name" value="Ser/Thr_kinase_AS"/>
</dbReference>
<organism evidence="10 12">
    <name type="scientific">Yarrowia lipolytica</name>
    <name type="common">Candida lipolytica</name>
    <dbReference type="NCBI Taxonomy" id="4952"/>
    <lineage>
        <taxon>Eukaryota</taxon>
        <taxon>Fungi</taxon>
        <taxon>Dikarya</taxon>
        <taxon>Ascomycota</taxon>
        <taxon>Saccharomycotina</taxon>
        <taxon>Dipodascomycetes</taxon>
        <taxon>Dipodascales</taxon>
        <taxon>Dipodascales incertae sedis</taxon>
        <taxon>Yarrowia</taxon>
    </lineage>
</organism>
<dbReference type="GeneID" id="2909408"/>
<sequence length="478" mass="52803">MSVFIDFTGTASAPLASTSASDESYITDFNAIKITSTESGETVACVESANESTNASSASIPILTPNKSNSHQRNGSFGASHLSHRLGKSYEVGIFSNYVSSNSPSSVPGDCCDDPSVEPCGSDMLTQSSRGKLTTSDFEPIKVLGCGAFGKVLLVREKSTGHLYAQKQLKKASMIVEKKALQTKTERAILESVRHPYIVKLFYALQDQEKLYLILEYAQGGELFHHLATEHMLPEQTASFYVAEMILALSHLHLNVGVVYRDLKPENCMLDQDGHLVLTDFGLSKVATNDTCTTFSGTPEYMAPEVLQGKEYDYSVDWWSLGAVTFDLLTGNPPFTGNDYQKILAKIDKCKAMRYPFYLSQDAKDFLNGCLKKCPNRRLGSRDLEKVKKMRFFRKLDWDLLEARDPSLEPPIKPLITDPILAENFSTTFTDMVLSPPGDKSLETGDFPSFNGFSFTASESYINSGFAGFMKAKQKAFD</sequence>
<dbReference type="SMART" id="SM00220">
    <property type="entry name" value="S_TKc"/>
    <property type="match status" value="1"/>
</dbReference>
<evidence type="ECO:0000313" key="11">
    <source>
        <dbReference type="EMBL" id="RDW26093.1"/>
    </source>
</evidence>
<evidence type="ECO:0000256" key="1">
    <source>
        <dbReference type="ARBA" id="ARBA00022527"/>
    </source>
</evidence>
<dbReference type="InterPro" id="IPR000719">
    <property type="entry name" value="Prot_kinase_dom"/>
</dbReference>
<dbReference type="GO" id="GO:0005524">
    <property type="term" value="F:ATP binding"/>
    <property type="evidence" value="ECO:0007669"/>
    <property type="project" value="UniProtKB-KW"/>
</dbReference>
<name>A0A1D8NBC0_YARLL</name>
<dbReference type="eggNOG" id="KOG0598">
    <property type="taxonomic scope" value="Eukaryota"/>
</dbReference>
<keyword evidence="5 11" id="KW-0418">Kinase</keyword>
<protein>
    <submittedName>
        <fullName evidence="11">Kinase-like domain-containing protein</fullName>
    </submittedName>
</protein>